<proteinExistence type="predicted"/>
<dbReference type="PANTHER" id="PTHR13789:SF318">
    <property type="entry name" value="GERANYLGERANYL DIPHOSPHATE REDUCTASE"/>
    <property type="match status" value="1"/>
</dbReference>
<accession>A0A7W6D5Y5</accession>
<dbReference type="Gene3D" id="3.50.50.60">
    <property type="entry name" value="FAD/NAD(P)-binding domain"/>
    <property type="match status" value="1"/>
</dbReference>
<dbReference type="SUPFAM" id="SSF51905">
    <property type="entry name" value="FAD/NAD(P)-binding domain"/>
    <property type="match status" value="1"/>
</dbReference>
<dbReference type="InterPro" id="IPR002938">
    <property type="entry name" value="FAD-bd"/>
</dbReference>
<dbReference type="GO" id="GO:0018658">
    <property type="term" value="F:salicylate 1-monooxygenase activity"/>
    <property type="evidence" value="ECO:0007669"/>
    <property type="project" value="UniProtKB-EC"/>
</dbReference>
<sequence>MTARTVAIVGAGIAGLTAALCLARKGIASHLIEQADRLEEVGAGLQLSPNASHVLSTLGLLPALEKRWTEPERIAIASGRSLKPLAHVPVGADARRRWHAPYGVLHRATLQQVLFDAARENPLIGMTLGVRMEGYDRAAEIADLIGVRPDLTVAADGVWSTMRAGVPGAANARFSGNIAWRFMVPFARAPRFLDPRAVTAFVGPSAHLVAYPLTDANAFNIVAIHKGPAFISHGWEMHAGQAGATFRLDAFSGWNKDIVALLSLAEKPLAWPLYECGDGRWFDGNDLVLIGDAAHATTPFAAQGAAMAIEDAAELAQAVANASEVRSALAGFETQRRQRVRRVRARADFNRFAYHARGPVALVRDVVLGLRSPERLAADLDWLYGYRPDI</sequence>
<name>A0A7W6D5Y5_9HYPH</name>
<dbReference type="PANTHER" id="PTHR13789">
    <property type="entry name" value="MONOOXYGENASE"/>
    <property type="match status" value="1"/>
</dbReference>
<organism evidence="7 8">
    <name type="scientific">Mycoplana azooxidifex</name>
    <dbReference type="NCBI Taxonomy" id="1636188"/>
    <lineage>
        <taxon>Bacteria</taxon>
        <taxon>Pseudomonadati</taxon>
        <taxon>Pseudomonadota</taxon>
        <taxon>Alphaproteobacteria</taxon>
        <taxon>Hyphomicrobiales</taxon>
        <taxon>Rhizobiaceae</taxon>
        <taxon>Mycoplana</taxon>
    </lineage>
</organism>
<dbReference type="GO" id="GO:0071949">
    <property type="term" value="F:FAD binding"/>
    <property type="evidence" value="ECO:0007669"/>
    <property type="project" value="InterPro"/>
</dbReference>
<evidence type="ECO:0000313" key="8">
    <source>
        <dbReference type="Proteomes" id="UP000574761"/>
    </source>
</evidence>
<comment type="cofactor">
    <cofactor evidence="1">
        <name>FAD</name>
        <dbReference type="ChEBI" id="CHEBI:57692"/>
    </cofactor>
</comment>
<dbReference type="AlphaFoldDB" id="A0A7W6D5Y5"/>
<gene>
    <name evidence="7" type="ORF">GGQ64_000041</name>
</gene>
<evidence type="ECO:0000256" key="4">
    <source>
        <dbReference type="ARBA" id="ARBA00023002"/>
    </source>
</evidence>
<dbReference type="SUPFAM" id="SSF54373">
    <property type="entry name" value="FAD-linked reductases, C-terminal domain"/>
    <property type="match status" value="1"/>
</dbReference>
<keyword evidence="5" id="KW-0503">Monooxygenase</keyword>
<keyword evidence="3" id="KW-0274">FAD</keyword>
<keyword evidence="2" id="KW-0285">Flavoprotein</keyword>
<keyword evidence="8" id="KW-1185">Reference proteome</keyword>
<protein>
    <submittedName>
        <fullName evidence="7">Salicylate hydroxylase</fullName>
        <ecNumber evidence="7">1.14.13.1</ecNumber>
    </submittedName>
</protein>
<evidence type="ECO:0000256" key="5">
    <source>
        <dbReference type="ARBA" id="ARBA00023033"/>
    </source>
</evidence>
<evidence type="ECO:0000256" key="2">
    <source>
        <dbReference type="ARBA" id="ARBA00022630"/>
    </source>
</evidence>
<dbReference type="InterPro" id="IPR050493">
    <property type="entry name" value="FAD-dep_Monooxygenase_BioMet"/>
</dbReference>
<comment type="caution">
    <text evidence="7">The sequence shown here is derived from an EMBL/GenBank/DDBJ whole genome shotgun (WGS) entry which is preliminary data.</text>
</comment>
<keyword evidence="4 7" id="KW-0560">Oxidoreductase</keyword>
<dbReference type="EMBL" id="JACIEE010000001">
    <property type="protein sequence ID" value="MBB3974865.1"/>
    <property type="molecule type" value="Genomic_DNA"/>
</dbReference>
<evidence type="ECO:0000259" key="6">
    <source>
        <dbReference type="Pfam" id="PF01494"/>
    </source>
</evidence>
<dbReference type="InterPro" id="IPR036188">
    <property type="entry name" value="FAD/NAD-bd_sf"/>
</dbReference>
<dbReference type="RefSeq" id="WP_183797676.1">
    <property type="nucleotide sequence ID" value="NZ_JACIEE010000001.1"/>
</dbReference>
<evidence type="ECO:0000313" key="7">
    <source>
        <dbReference type="EMBL" id="MBB3974865.1"/>
    </source>
</evidence>
<feature type="domain" description="FAD-binding" evidence="6">
    <location>
        <begin position="5"/>
        <end position="345"/>
    </location>
</feature>
<dbReference type="Proteomes" id="UP000574761">
    <property type="component" value="Unassembled WGS sequence"/>
</dbReference>
<reference evidence="7 8" key="1">
    <citation type="submission" date="2020-08" db="EMBL/GenBank/DDBJ databases">
        <title>Genomic Encyclopedia of Type Strains, Phase IV (KMG-IV): sequencing the most valuable type-strain genomes for metagenomic binning, comparative biology and taxonomic classification.</title>
        <authorList>
            <person name="Goeker M."/>
        </authorList>
    </citation>
    <scope>NUCLEOTIDE SEQUENCE [LARGE SCALE GENOMIC DNA]</scope>
    <source>
        <strain evidence="7 8">DSM 100211</strain>
    </source>
</reference>
<dbReference type="Pfam" id="PF01494">
    <property type="entry name" value="FAD_binding_3"/>
    <property type="match status" value="1"/>
</dbReference>
<evidence type="ECO:0000256" key="3">
    <source>
        <dbReference type="ARBA" id="ARBA00022827"/>
    </source>
</evidence>
<evidence type="ECO:0000256" key="1">
    <source>
        <dbReference type="ARBA" id="ARBA00001974"/>
    </source>
</evidence>
<dbReference type="EC" id="1.14.13.1" evidence="7"/>
<dbReference type="PRINTS" id="PR00420">
    <property type="entry name" value="RNGMNOXGNASE"/>
</dbReference>